<evidence type="ECO:0000256" key="6">
    <source>
        <dbReference type="SAM" id="MobiDB-lite"/>
    </source>
</evidence>
<dbReference type="GO" id="GO:0046872">
    <property type="term" value="F:metal ion binding"/>
    <property type="evidence" value="ECO:0007669"/>
    <property type="project" value="UniProtKB-KW"/>
</dbReference>
<evidence type="ECO:0000313" key="8">
    <source>
        <dbReference type="EMBL" id="QMS99730.1"/>
    </source>
</evidence>
<feature type="region of interest" description="Disordered" evidence="6">
    <location>
        <begin position="139"/>
        <end position="169"/>
    </location>
</feature>
<feature type="domain" description="Globin" evidence="7">
    <location>
        <begin position="1"/>
        <end position="131"/>
    </location>
</feature>
<evidence type="ECO:0000256" key="1">
    <source>
        <dbReference type="ARBA" id="ARBA00022617"/>
    </source>
</evidence>
<dbReference type="InterPro" id="IPR000971">
    <property type="entry name" value="Globin"/>
</dbReference>
<dbReference type="Pfam" id="PF00042">
    <property type="entry name" value="Globin"/>
    <property type="match status" value="1"/>
</dbReference>
<dbReference type="PROSITE" id="PS01033">
    <property type="entry name" value="GLOBIN"/>
    <property type="match status" value="1"/>
</dbReference>
<keyword evidence="3" id="KW-0479">Metal-binding</keyword>
<dbReference type="Proteomes" id="UP000515663">
    <property type="component" value="Chromosome"/>
</dbReference>
<dbReference type="GO" id="GO:0071500">
    <property type="term" value="P:cellular response to nitrosative stress"/>
    <property type="evidence" value="ECO:0007669"/>
    <property type="project" value="TreeGrafter"/>
</dbReference>
<dbReference type="GO" id="GO:0008941">
    <property type="term" value="F:nitric oxide dioxygenase NAD(P)H activity"/>
    <property type="evidence" value="ECO:0007669"/>
    <property type="project" value="TreeGrafter"/>
</dbReference>
<evidence type="ECO:0000313" key="9">
    <source>
        <dbReference type="Proteomes" id="UP000515663"/>
    </source>
</evidence>
<evidence type="ECO:0000259" key="7">
    <source>
        <dbReference type="PROSITE" id="PS01033"/>
    </source>
</evidence>
<dbReference type="InterPro" id="IPR012292">
    <property type="entry name" value="Globin/Proto"/>
</dbReference>
<evidence type="ECO:0000256" key="2">
    <source>
        <dbReference type="ARBA" id="ARBA00022621"/>
    </source>
</evidence>
<evidence type="ECO:0000256" key="3">
    <source>
        <dbReference type="ARBA" id="ARBA00022723"/>
    </source>
</evidence>
<dbReference type="GO" id="GO:0046210">
    <property type="term" value="P:nitric oxide catabolic process"/>
    <property type="evidence" value="ECO:0007669"/>
    <property type="project" value="TreeGrafter"/>
</dbReference>
<organism evidence="8 9">
    <name type="scientific">Gordonia jinghuaiqii</name>
    <dbReference type="NCBI Taxonomy" id="2758710"/>
    <lineage>
        <taxon>Bacteria</taxon>
        <taxon>Bacillati</taxon>
        <taxon>Actinomycetota</taxon>
        <taxon>Actinomycetes</taxon>
        <taxon>Mycobacteriales</taxon>
        <taxon>Gordoniaceae</taxon>
        <taxon>Gordonia</taxon>
    </lineage>
</organism>
<dbReference type="PANTHER" id="PTHR43396:SF3">
    <property type="entry name" value="FLAVOHEMOPROTEIN"/>
    <property type="match status" value="1"/>
</dbReference>
<dbReference type="GO" id="GO:0005344">
    <property type="term" value="F:oxygen carrier activity"/>
    <property type="evidence" value="ECO:0007669"/>
    <property type="project" value="UniProtKB-KW"/>
</dbReference>
<feature type="compositionally biased region" description="Basic and acidic residues" evidence="6">
    <location>
        <begin position="146"/>
        <end position="169"/>
    </location>
</feature>
<proteinExistence type="inferred from homology"/>
<dbReference type="Gene3D" id="1.10.490.10">
    <property type="entry name" value="Globins"/>
    <property type="match status" value="1"/>
</dbReference>
<reference evidence="9" key="1">
    <citation type="submission" date="2020-07" db="EMBL/GenBank/DDBJ databases">
        <title>novel species isolated from the respiratory tract of Marmot.</title>
        <authorList>
            <person name="Zhang G."/>
        </authorList>
    </citation>
    <scope>NUCLEOTIDE SEQUENCE [LARGE SCALE GENOMIC DNA]</scope>
    <source>
        <strain evidence="9">686</strain>
    </source>
</reference>
<evidence type="ECO:0000256" key="4">
    <source>
        <dbReference type="ARBA" id="ARBA00023004"/>
    </source>
</evidence>
<comment type="similarity">
    <text evidence="5">Belongs to the globin family.</text>
</comment>
<dbReference type="PANTHER" id="PTHR43396">
    <property type="entry name" value="FLAVOHEMOPROTEIN"/>
    <property type="match status" value="1"/>
</dbReference>
<dbReference type="KEGG" id="gji:H1R19_12035"/>
<keyword evidence="1 5" id="KW-0349">Heme</keyword>
<dbReference type="AlphaFoldDB" id="A0A7D7QXK8"/>
<evidence type="ECO:0000256" key="5">
    <source>
        <dbReference type="RuleBase" id="RU000356"/>
    </source>
</evidence>
<name>A0A7D7QXK8_9ACTN</name>
<sequence length="169" mass="18648">MNKQLLEESLVLVDLPDSGLTVRFYEILFDRYPAVQPMFQRDTRVQAEMLRTAVVSVLDHLDDAEWLTTNLHALGRRHADLGVTRPMYTAVAECMIAAMSEIGGDSWTPSMTDAWGEALGAVATIMLDGYPDEIATDGLAADVVPTDDRATEDRATEDRETEERETGAA</sequence>
<dbReference type="GO" id="GO:0019825">
    <property type="term" value="F:oxygen binding"/>
    <property type="evidence" value="ECO:0007669"/>
    <property type="project" value="InterPro"/>
</dbReference>
<dbReference type="EMBL" id="CP059491">
    <property type="protein sequence ID" value="QMS99730.1"/>
    <property type="molecule type" value="Genomic_DNA"/>
</dbReference>
<keyword evidence="2 5" id="KW-0561">Oxygen transport</keyword>
<keyword evidence="5" id="KW-0813">Transport</keyword>
<dbReference type="GO" id="GO:0020037">
    <property type="term" value="F:heme binding"/>
    <property type="evidence" value="ECO:0007669"/>
    <property type="project" value="InterPro"/>
</dbReference>
<keyword evidence="9" id="KW-1185">Reference proteome</keyword>
<dbReference type="InterPro" id="IPR009050">
    <property type="entry name" value="Globin-like_sf"/>
</dbReference>
<protein>
    <submittedName>
        <fullName evidence="8">Flavoprotein</fullName>
    </submittedName>
</protein>
<dbReference type="SUPFAM" id="SSF46458">
    <property type="entry name" value="Globin-like"/>
    <property type="match status" value="1"/>
</dbReference>
<keyword evidence="4" id="KW-0408">Iron</keyword>
<gene>
    <name evidence="8" type="ORF">H1R19_12035</name>
</gene>
<dbReference type="GO" id="GO:0071949">
    <property type="term" value="F:FAD binding"/>
    <property type="evidence" value="ECO:0007669"/>
    <property type="project" value="TreeGrafter"/>
</dbReference>
<accession>A0A7D7QXK8</accession>